<dbReference type="AlphaFoldDB" id="A0A1I7FHQ7"/>
<dbReference type="InterPro" id="IPR036249">
    <property type="entry name" value="Thioredoxin-like_sf"/>
</dbReference>
<feature type="region of interest" description="Disordered" evidence="1">
    <location>
        <begin position="153"/>
        <end position="201"/>
    </location>
</feature>
<evidence type="ECO:0000259" key="3">
    <source>
        <dbReference type="Pfam" id="PF13511"/>
    </source>
</evidence>
<reference evidence="5" key="1">
    <citation type="submission" date="2016-10" db="EMBL/GenBank/DDBJ databases">
        <authorList>
            <person name="Varghese N."/>
            <person name="Submissions S."/>
        </authorList>
    </citation>
    <scope>NUCLEOTIDE SEQUENCE [LARGE SCALE GENOMIC DNA]</scope>
    <source>
        <strain evidence="5">CGMCC 1.11014</strain>
    </source>
</reference>
<feature type="domain" description="Glutaredoxin" evidence="2">
    <location>
        <begin position="71"/>
        <end position="125"/>
    </location>
</feature>
<dbReference type="Pfam" id="PF13511">
    <property type="entry name" value="DUF4124"/>
    <property type="match status" value="1"/>
</dbReference>
<protein>
    <submittedName>
        <fullName evidence="4">Glutaredoxin</fullName>
    </submittedName>
</protein>
<accession>A0A1I7FHQ7</accession>
<sequence>MALLLLLCGGMASAQIYKWTDQKGVTHFSDTPPPAKAAPAGKPVEVKHYDTGPATPALPAELATVAKASPVTLYTTQECDICNAARAMLQKRGVPYTEKTVQNSDDMAALRRAGSAGRLPYLLIGRERQTGFEQVTWDEALTAAGYPAQSLLPANYRQTPPAPAAPPPARTAETTQSGKPENQAPRTQRLPPVNASPDFQF</sequence>
<dbReference type="SUPFAM" id="SSF52833">
    <property type="entry name" value="Thioredoxin-like"/>
    <property type="match status" value="1"/>
</dbReference>
<proteinExistence type="predicted"/>
<evidence type="ECO:0000313" key="5">
    <source>
        <dbReference type="Proteomes" id="UP000199391"/>
    </source>
</evidence>
<name>A0A1I7FHQ7_9BURK</name>
<feature type="domain" description="DUF4124" evidence="3">
    <location>
        <begin position="3"/>
        <end position="60"/>
    </location>
</feature>
<dbReference type="Proteomes" id="UP000199391">
    <property type="component" value="Unassembled WGS sequence"/>
</dbReference>
<dbReference type="InterPro" id="IPR002109">
    <property type="entry name" value="Glutaredoxin"/>
</dbReference>
<dbReference type="PROSITE" id="PS51354">
    <property type="entry name" value="GLUTAREDOXIN_2"/>
    <property type="match status" value="1"/>
</dbReference>
<evidence type="ECO:0000259" key="2">
    <source>
        <dbReference type="Pfam" id="PF00462"/>
    </source>
</evidence>
<dbReference type="EMBL" id="FPBO01000002">
    <property type="protein sequence ID" value="SFU35606.1"/>
    <property type="molecule type" value="Genomic_DNA"/>
</dbReference>
<evidence type="ECO:0000313" key="4">
    <source>
        <dbReference type="EMBL" id="SFU35606.1"/>
    </source>
</evidence>
<dbReference type="Gene3D" id="3.40.30.10">
    <property type="entry name" value="Glutaredoxin"/>
    <property type="match status" value="1"/>
</dbReference>
<evidence type="ECO:0000256" key="1">
    <source>
        <dbReference type="SAM" id="MobiDB-lite"/>
    </source>
</evidence>
<keyword evidence="5" id="KW-1185">Reference proteome</keyword>
<feature type="compositionally biased region" description="Polar residues" evidence="1">
    <location>
        <begin position="172"/>
        <end position="186"/>
    </location>
</feature>
<dbReference type="InterPro" id="IPR025392">
    <property type="entry name" value="DUF4124"/>
</dbReference>
<organism evidence="4 5">
    <name type="scientific">Pseudoduganella namucuonensis</name>
    <dbReference type="NCBI Taxonomy" id="1035707"/>
    <lineage>
        <taxon>Bacteria</taxon>
        <taxon>Pseudomonadati</taxon>
        <taxon>Pseudomonadota</taxon>
        <taxon>Betaproteobacteria</taxon>
        <taxon>Burkholderiales</taxon>
        <taxon>Oxalobacteraceae</taxon>
        <taxon>Telluria group</taxon>
        <taxon>Pseudoduganella</taxon>
    </lineage>
</organism>
<gene>
    <name evidence="4" type="ORF">SAMN05216552_100238</name>
</gene>
<dbReference type="Pfam" id="PF00462">
    <property type="entry name" value="Glutaredoxin"/>
    <property type="match status" value="1"/>
</dbReference>
<dbReference type="CDD" id="cd02976">
    <property type="entry name" value="NrdH"/>
    <property type="match status" value="1"/>
</dbReference>
<dbReference type="STRING" id="1035707.SAMN05216552_100238"/>
<feature type="compositionally biased region" description="Pro residues" evidence="1">
    <location>
        <begin position="160"/>
        <end position="169"/>
    </location>
</feature>